<protein>
    <submittedName>
        <fullName evidence="2">Uncharacterized protein</fullName>
    </submittedName>
</protein>
<feature type="compositionally biased region" description="Basic and acidic residues" evidence="1">
    <location>
        <begin position="220"/>
        <end position="231"/>
    </location>
</feature>
<feature type="compositionally biased region" description="Polar residues" evidence="1">
    <location>
        <begin position="261"/>
        <end position="273"/>
    </location>
</feature>
<dbReference type="OrthoDB" id="1280323at2759"/>
<evidence type="ECO:0000313" key="3">
    <source>
        <dbReference type="Proteomes" id="UP000824120"/>
    </source>
</evidence>
<keyword evidence="3" id="KW-1185">Reference proteome</keyword>
<feature type="compositionally biased region" description="Basic residues" evidence="1">
    <location>
        <begin position="232"/>
        <end position="245"/>
    </location>
</feature>
<feature type="region of interest" description="Disordered" evidence="1">
    <location>
        <begin position="220"/>
        <end position="283"/>
    </location>
</feature>
<sequence>MALHKLEGSFKDDYNRLEAYEKKLMWWCAWSTYEEEFKDTLKVLGKVDEDSASDLLHFPVIKWCRAYFDTQCKNLMVDNNFTESFNSWILEARQKPIIKMLEEIRVKVMNMLVKNEKMGRKWQNDISPTAMKLYNDYRLMATNCTHKLQPVRGSQFWKIDPAQAMEPPEMVKLVGRPKMKRNRETDEASLRKGAWKQSRKGTLMRCNRCGDFNHNAKGCYKDHEDSESSHERNKKASSQKSRSRAGKNSTCSATVEYETEASPQQFQTQQSTAYGPEIGNEEDPALRPMVISETETRMEKRCRIFEGIESRKIVFKGDARGISTPSDLPYSPKKTTWKGKKAVTTDQLQAEVKKKKVKQMAMKGKWPVDTDDDLV</sequence>
<feature type="region of interest" description="Disordered" evidence="1">
    <location>
        <begin position="177"/>
        <end position="197"/>
    </location>
</feature>
<dbReference type="AlphaFoldDB" id="A0A9J5Z276"/>
<evidence type="ECO:0000256" key="1">
    <source>
        <dbReference type="SAM" id="MobiDB-lite"/>
    </source>
</evidence>
<accession>A0A9J5Z276</accession>
<dbReference type="PANTHER" id="PTHR31973">
    <property type="entry name" value="POLYPROTEIN, PUTATIVE-RELATED"/>
    <property type="match status" value="1"/>
</dbReference>
<dbReference type="Proteomes" id="UP000824120">
    <property type="component" value="Chromosome 5"/>
</dbReference>
<dbReference type="EMBL" id="JACXVP010000005">
    <property type="protein sequence ID" value="KAG5605190.1"/>
    <property type="molecule type" value="Genomic_DNA"/>
</dbReference>
<reference evidence="2 3" key="1">
    <citation type="submission" date="2020-09" db="EMBL/GenBank/DDBJ databases">
        <title>De no assembly of potato wild relative species, Solanum commersonii.</title>
        <authorList>
            <person name="Cho K."/>
        </authorList>
    </citation>
    <scope>NUCLEOTIDE SEQUENCE [LARGE SCALE GENOMIC DNA]</scope>
    <source>
        <strain evidence="2">LZ3.2</strain>
        <tissue evidence="2">Leaf</tissue>
    </source>
</reference>
<evidence type="ECO:0000313" key="2">
    <source>
        <dbReference type="EMBL" id="KAG5605190.1"/>
    </source>
</evidence>
<comment type="caution">
    <text evidence="2">The sequence shown here is derived from an EMBL/GenBank/DDBJ whole genome shotgun (WGS) entry which is preliminary data.</text>
</comment>
<feature type="region of interest" description="Disordered" evidence="1">
    <location>
        <begin position="322"/>
        <end position="342"/>
    </location>
</feature>
<proteinExistence type="predicted"/>
<gene>
    <name evidence="2" type="ORF">H5410_026682</name>
</gene>
<organism evidence="2 3">
    <name type="scientific">Solanum commersonii</name>
    <name type="common">Commerson's wild potato</name>
    <name type="synonym">Commerson's nightshade</name>
    <dbReference type="NCBI Taxonomy" id="4109"/>
    <lineage>
        <taxon>Eukaryota</taxon>
        <taxon>Viridiplantae</taxon>
        <taxon>Streptophyta</taxon>
        <taxon>Embryophyta</taxon>
        <taxon>Tracheophyta</taxon>
        <taxon>Spermatophyta</taxon>
        <taxon>Magnoliopsida</taxon>
        <taxon>eudicotyledons</taxon>
        <taxon>Gunneridae</taxon>
        <taxon>Pentapetalae</taxon>
        <taxon>asterids</taxon>
        <taxon>lamiids</taxon>
        <taxon>Solanales</taxon>
        <taxon>Solanaceae</taxon>
        <taxon>Solanoideae</taxon>
        <taxon>Solaneae</taxon>
        <taxon>Solanum</taxon>
    </lineage>
</organism>
<dbReference type="PANTHER" id="PTHR31973:SF189">
    <property type="entry name" value="TRANSPOSASE, MUDR, PLANT, MULE TRANSPOSASE DOMAIN PROTEIN-RELATED"/>
    <property type="match status" value="1"/>
</dbReference>
<name>A0A9J5Z276_SOLCO</name>